<evidence type="ECO:0000256" key="1">
    <source>
        <dbReference type="ARBA" id="ARBA00004173"/>
    </source>
</evidence>
<feature type="transmembrane region" description="Helical" evidence="5">
    <location>
        <begin position="120"/>
        <end position="139"/>
    </location>
</feature>
<dbReference type="GO" id="GO:0033617">
    <property type="term" value="P:mitochondrial respiratory chain complex IV assembly"/>
    <property type="evidence" value="ECO:0007669"/>
    <property type="project" value="TreeGrafter"/>
</dbReference>
<evidence type="ECO:0000313" key="7">
    <source>
        <dbReference type="EMBL" id="TFY72983.1"/>
    </source>
</evidence>
<evidence type="ECO:0000256" key="2">
    <source>
        <dbReference type="ARBA" id="ARBA00022692"/>
    </source>
</evidence>
<keyword evidence="3 5" id="KW-1133">Transmembrane helix</keyword>
<evidence type="ECO:0000256" key="4">
    <source>
        <dbReference type="ARBA" id="ARBA00023136"/>
    </source>
</evidence>
<dbReference type="InterPro" id="IPR007667">
    <property type="entry name" value="Hypoxia_induced_domain"/>
</dbReference>
<dbReference type="PANTHER" id="PTHR28018:SF3">
    <property type="entry name" value="RESPIRATORY SUPERCOMPLEX FACTOR 2, MITOCHONDRIAL"/>
    <property type="match status" value="1"/>
</dbReference>
<name>A0A4Y9ZGM5_9AGAM</name>
<proteinExistence type="predicted"/>
<protein>
    <recommendedName>
        <fullName evidence="6">HIG1 domain-containing protein</fullName>
    </recommendedName>
</protein>
<gene>
    <name evidence="7" type="ORF">EVG20_g11</name>
</gene>
<organism evidence="7 8">
    <name type="scientific">Dentipellis fragilis</name>
    <dbReference type="NCBI Taxonomy" id="205917"/>
    <lineage>
        <taxon>Eukaryota</taxon>
        <taxon>Fungi</taxon>
        <taxon>Dikarya</taxon>
        <taxon>Basidiomycota</taxon>
        <taxon>Agaricomycotina</taxon>
        <taxon>Agaricomycetes</taxon>
        <taxon>Russulales</taxon>
        <taxon>Hericiaceae</taxon>
        <taxon>Dentipellis</taxon>
    </lineage>
</organism>
<sequence>MKVNVSQEELEGLDRASLRGAIEGIVGGLAISVPASYYLHRNWGAYRRLPLSLKALGVVLIVGPTFAIQTERRGLEYDEAHHWHGASKNFLDMEKEKEESHWETLSTSDKVRKWATDNQYKVILGSWAISMAIAAGIIMRDKHQSTSQKVVQARMWAQGLTIGVLVGAGVLTHSQREEAAKHPHVDHSWRQLLEAEAREEQKRKIPLVPAQPAHSS</sequence>
<dbReference type="Proteomes" id="UP000298327">
    <property type="component" value="Unassembled WGS sequence"/>
</dbReference>
<accession>A0A4Y9ZGM5</accession>
<evidence type="ECO:0000313" key="8">
    <source>
        <dbReference type="Proteomes" id="UP000298327"/>
    </source>
</evidence>
<reference evidence="7 8" key="1">
    <citation type="submission" date="2019-02" db="EMBL/GenBank/DDBJ databases">
        <title>Genome sequencing of the rare red list fungi Dentipellis fragilis.</title>
        <authorList>
            <person name="Buettner E."/>
            <person name="Kellner H."/>
        </authorList>
    </citation>
    <scope>NUCLEOTIDE SEQUENCE [LARGE SCALE GENOMIC DNA]</scope>
    <source>
        <strain evidence="7 8">DSM 105465</strain>
    </source>
</reference>
<dbReference type="EMBL" id="SEOQ01000001">
    <property type="protein sequence ID" value="TFY72983.1"/>
    <property type="molecule type" value="Genomic_DNA"/>
</dbReference>
<dbReference type="Pfam" id="PF04588">
    <property type="entry name" value="HIG_1_N"/>
    <property type="match status" value="1"/>
</dbReference>
<feature type="domain" description="HIG1" evidence="6">
    <location>
        <begin position="92"/>
        <end position="183"/>
    </location>
</feature>
<dbReference type="STRING" id="205917.A0A4Y9ZGM5"/>
<dbReference type="OrthoDB" id="1915122at2759"/>
<dbReference type="AlphaFoldDB" id="A0A4Y9ZGM5"/>
<keyword evidence="4 5" id="KW-0472">Membrane</keyword>
<evidence type="ECO:0000256" key="5">
    <source>
        <dbReference type="SAM" id="Phobius"/>
    </source>
</evidence>
<feature type="transmembrane region" description="Helical" evidence="5">
    <location>
        <begin position="20"/>
        <end position="39"/>
    </location>
</feature>
<keyword evidence="2 5" id="KW-0812">Transmembrane</keyword>
<dbReference type="PROSITE" id="PS51503">
    <property type="entry name" value="HIG1"/>
    <property type="match status" value="1"/>
</dbReference>
<evidence type="ECO:0000256" key="3">
    <source>
        <dbReference type="ARBA" id="ARBA00022989"/>
    </source>
</evidence>
<dbReference type="GO" id="GO:0005739">
    <property type="term" value="C:mitochondrion"/>
    <property type="evidence" value="ECO:0007669"/>
    <property type="project" value="UniProtKB-SubCell"/>
</dbReference>
<comment type="subcellular location">
    <subcellularLocation>
        <location evidence="1">Mitochondrion</location>
    </subcellularLocation>
</comment>
<dbReference type="InterPro" id="IPR040153">
    <property type="entry name" value="Rcf2"/>
</dbReference>
<comment type="caution">
    <text evidence="7">The sequence shown here is derived from an EMBL/GenBank/DDBJ whole genome shotgun (WGS) entry which is preliminary data.</text>
</comment>
<keyword evidence="8" id="KW-1185">Reference proteome</keyword>
<dbReference type="PANTHER" id="PTHR28018">
    <property type="entry name" value="RESPIRATORY SUPERCOMPLEX FACTOR 2, MITOCHONDRIAL"/>
    <property type="match status" value="1"/>
</dbReference>
<evidence type="ECO:0000259" key="6">
    <source>
        <dbReference type="PROSITE" id="PS51503"/>
    </source>
</evidence>